<feature type="domain" description="Glycoside hydrolase family 2 catalytic" evidence="8">
    <location>
        <begin position="372"/>
        <end position="660"/>
    </location>
</feature>
<keyword evidence="11" id="KW-1185">Reference proteome</keyword>
<keyword evidence="4 6" id="KW-0378">Hydrolase</keyword>
<dbReference type="SUPFAM" id="SSF51445">
    <property type="entry name" value="(Trans)glycosidases"/>
    <property type="match status" value="1"/>
</dbReference>
<dbReference type="InterPro" id="IPR023232">
    <property type="entry name" value="Glyco_hydro_2_AS"/>
</dbReference>
<dbReference type="InterPro" id="IPR008979">
    <property type="entry name" value="Galactose-bd-like_sf"/>
</dbReference>
<dbReference type="SUPFAM" id="SSF49303">
    <property type="entry name" value="beta-Galactosidase/glucuronidase domain"/>
    <property type="match status" value="1"/>
</dbReference>
<dbReference type="PRINTS" id="PR00132">
    <property type="entry name" value="GLHYDRLASE2"/>
</dbReference>
<keyword evidence="5 6" id="KW-0326">Glycosidase</keyword>
<evidence type="ECO:0000313" key="10">
    <source>
        <dbReference type="EMBL" id="SCB73658.1"/>
    </source>
</evidence>
<proteinExistence type="inferred from homology"/>
<evidence type="ECO:0000256" key="6">
    <source>
        <dbReference type="RuleBase" id="RU361154"/>
    </source>
</evidence>
<dbReference type="STRING" id="1505725.GA0061074_101136"/>
<dbReference type="Gene3D" id="2.60.120.260">
    <property type="entry name" value="Galactose-binding domain-like"/>
    <property type="match status" value="1"/>
</dbReference>
<evidence type="ECO:0000256" key="2">
    <source>
        <dbReference type="ARBA" id="ARBA00007401"/>
    </source>
</evidence>
<dbReference type="InterPro" id="IPR050347">
    <property type="entry name" value="Bact_Beta-galactosidase"/>
</dbReference>
<dbReference type="Gene3D" id="2.60.40.10">
    <property type="entry name" value="Immunoglobulins"/>
    <property type="match status" value="1"/>
</dbReference>
<dbReference type="Proteomes" id="UP000199268">
    <property type="component" value="Unassembled WGS sequence"/>
</dbReference>
<dbReference type="PROSITE" id="PS00608">
    <property type="entry name" value="GLYCOSYL_HYDROL_F2_2"/>
    <property type="match status" value="1"/>
</dbReference>
<protein>
    <recommendedName>
        <fullName evidence="3">beta-galactosidase</fullName>
        <ecNumber evidence="3">3.2.1.23</ecNumber>
    </recommendedName>
</protein>
<dbReference type="Gene3D" id="3.20.20.80">
    <property type="entry name" value="Glycosidases"/>
    <property type="match status" value="1"/>
</dbReference>
<dbReference type="InterPro" id="IPR017853">
    <property type="entry name" value="GH"/>
</dbReference>
<dbReference type="GO" id="GO:0009341">
    <property type="term" value="C:beta-galactosidase complex"/>
    <property type="evidence" value="ECO:0007669"/>
    <property type="project" value="TreeGrafter"/>
</dbReference>
<name>A0A1C3YUF7_9LACO</name>
<dbReference type="Pfam" id="PF00703">
    <property type="entry name" value="Glyco_hydro_2"/>
    <property type="match status" value="1"/>
</dbReference>
<evidence type="ECO:0000259" key="9">
    <source>
        <dbReference type="Pfam" id="PF02837"/>
    </source>
</evidence>
<evidence type="ECO:0000256" key="1">
    <source>
        <dbReference type="ARBA" id="ARBA00001412"/>
    </source>
</evidence>
<dbReference type="InterPro" id="IPR006104">
    <property type="entry name" value="Glyco_hydro_2_N"/>
</dbReference>
<organism evidence="10 11">
    <name type="scientific">Weissella bombi</name>
    <dbReference type="NCBI Taxonomy" id="1505725"/>
    <lineage>
        <taxon>Bacteria</taxon>
        <taxon>Bacillati</taxon>
        <taxon>Bacillota</taxon>
        <taxon>Bacilli</taxon>
        <taxon>Lactobacillales</taxon>
        <taxon>Lactobacillaceae</taxon>
        <taxon>Weissella</taxon>
    </lineage>
</organism>
<dbReference type="PANTHER" id="PTHR46323">
    <property type="entry name" value="BETA-GALACTOSIDASE"/>
    <property type="match status" value="1"/>
</dbReference>
<sequence length="664" mass="75529">MLNLTTDNAYYVTINIENVYRLKTCLLILGGATMIANLEWLDDPTVFRVGKLPAHSDHTVYRSAAEVAQKSSSLIKSLDGTWQFNFANTPAERLLNFEKLDFDTDQFDDIKVPGHIELQNYGQIQYINTLYPWEGKTYRRPPYALGPDNTYPGIFSEAEDNTVGQYVKIFTLPDNFADQDVHIEFDGVEKAMYVWLNGQFVGYSEDSFSRAEFDLTPYLQPGENKLAVEVFKYSTAAFIEDQDMFRFSGIFRSVRLIAIPAVDVVDIHIKPVVSADLQQGDLSVALTLAGDLAGARAQFVVNNPQGAVVLDKSVDADTTTTLAHEVFDDIQLWSHKHPHLYTLTVTIFDAKQQVIAVIPYDFGFRRLVMNDQNQVTLNNVPLHLNGVNRHEWSPTGGRNVSLADMEADIQIFKENNINAVRTSHYPNQVAWYGMCDEAGIYMMAETNLESHGSWQKMGAVEPSYNVPGSIPEWLDVVMDRAKSNFEQFKNHPSILFWSLGNESYTGDNIAAMDAYFKSVDDSRLTHYEGVFQNRVDEDRISDVESRMYAHPKEIAEYLANNPKKPYLNCEYMHSMGNSVGGFDEYVKLFDEFDTYLGGFIWDYIDQALYVTDEVTGEQVIRYGGDFDERHSDYEFSGNGIVFATRQPKPAMQEVSYYYGRYDNE</sequence>
<reference evidence="11" key="1">
    <citation type="submission" date="2016-08" db="EMBL/GenBank/DDBJ databases">
        <authorList>
            <person name="Varghese N."/>
            <person name="Submissions Spin"/>
        </authorList>
    </citation>
    <scope>NUCLEOTIDE SEQUENCE [LARGE SCALE GENOMIC DNA]</scope>
    <source>
        <strain evidence="11">R-53094</strain>
    </source>
</reference>
<dbReference type="GO" id="GO:0004565">
    <property type="term" value="F:beta-galactosidase activity"/>
    <property type="evidence" value="ECO:0007669"/>
    <property type="project" value="UniProtKB-EC"/>
</dbReference>
<dbReference type="PANTHER" id="PTHR46323:SF2">
    <property type="entry name" value="BETA-GALACTOSIDASE"/>
    <property type="match status" value="1"/>
</dbReference>
<dbReference type="GO" id="GO:0005990">
    <property type="term" value="P:lactose catabolic process"/>
    <property type="evidence" value="ECO:0007669"/>
    <property type="project" value="TreeGrafter"/>
</dbReference>
<dbReference type="InterPro" id="IPR006102">
    <property type="entry name" value="Ig-like_GH2"/>
</dbReference>
<dbReference type="SUPFAM" id="SSF49785">
    <property type="entry name" value="Galactose-binding domain-like"/>
    <property type="match status" value="1"/>
</dbReference>
<gene>
    <name evidence="10" type="ORF">GA0061074_101136</name>
</gene>
<evidence type="ECO:0000259" key="7">
    <source>
        <dbReference type="Pfam" id="PF00703"/>
    </source>
</evidence>
<feature type="domain" description="Glycoside hydrolase family 2 immunoglobulin-like beta-sandwich" evidence="7">
    <location>
        <begin position="264"/>
        <end position="365"/>
    </location>
</feature>
<evidence type="ECO:0000256" key="4">
    <source>
        <dbReference type="ARBA" id="ARBA00022801"/>
    </source>
</evidence>
<accession>A0A1C3YUF7</accession>
<evidence type="ECO:0000313" key="11">
    <source>
        <dbReference type="Proteomes" id="UP000199268"/>
    </source>
</evidence>
<feature type="domain" description="Glycosyl hydrolases family 2 sugar binding" evidence="9">
    <location>
        <begin position="75"/>
        <end position="260"/>
    </location>
</feature>
<dbReference type="EC" id="3.2.1.23" evidence="3"/>
<dbReference type="Pfam" id="PF02836">
    <property type="entry name" value="Glyco_hydro_2_C"/>
    <property type="match status" value="1"/>
</dbReference>
<evidence type="ECO:0000256" key="3">
    <source>
        <dbReference type="ARBA" id="ARBA00012756"/>
    </source>
</evidence>
<dbReference type="AlphaFoldDB" id="A0A1C3YUF7"/>
<comment type="catalytic activity">
    <reaction evidence="1">
        <text>Hydrolysis of terminal non-reducing beta-D-galactose residues in beta-D-galactosides.</text>
        <dbReference type="EC" id="3.2.1.23"/>
    </reaction>
</comment>
<evidence type="ECO:0000256" key="5">
    <source>
        <dbReference type="ARBA" id="ARBA00023295"/>
    </source>
</evidence>
<comment type="similarity">
    <text evidence="2 6">Belongs to the glycosyl hydrolase 2 family.</text>
</comment>
<dbReference type="PROSITE" id="PS00719">
    <property type="entry name" value="GLYCOSYL_HYDROL_F2_1"/>
    <property type="match status" value="1"/>
</dbReference>
<dbReference type="InterPro" id="IPR023230">
    <property type="entry name" value="Glyco_hydro_2_CS"/>
</dbReference>
<dbReference type="InterPro" id="IPR013783">
    <property type="entry name" value="Ig-like_fold"/>
</dbReference>
<dbReference type="Pfam" id="PF02837">
    <property type="entry name" value="Glyco_hydro_2_N"/>
    <property type="match status" value="1"/>
</dbReference>
<dbReference type="InterPro" id="IPR036156">
    <property type="entry name" value="Beta-gal/glucu_dom_sf"/>
</dbReference>
<dbReference type="InterPro" id="IPR006103">
    <property type="entry name" value="Glyco_hydro_2_cat"/>
</dbReference>
<dbReference type="EMBL" id="FMAO01000001">
    <property type="protein sequence ID" value="SCB73658.1"/>
    <property type="molecule type" value="Genomic_DNA"/>
</dbReference>
<evidence type="ECO:0000259" key="8">
    <source>
        <dbReference type="Pfam" id="PF02836"/>
    </source>
</evidence>
<dbReference type="InterPro" id="IPR006101">
    <property type="entry name" value="Glyco_hydro_2"/>
</dbReference>